<dbReference type="RefSeq" id="WP_332262521.1">
    <property type="nucleotide sequence ID" value="NZ_JBHEZZ010000027.1"/>
</dbReference>
<dbReference type="Gene3D" id="3.90.1150.10">
    <property type="entry name" value="Aspartate Aminotransferase, domain 1"/>
    <property type="match status" value="1"/>
</dbReference>
<dbReference type="SUPFAM" id="SSF53383">
    <property type="entry name" value="PLP-dependent transferases"/>
    <property type="match status" value="1"/>
</dbReference>
<comment type="caution">
    <text evidence="7">The sequence shown here is derived from an EMBL/GenBank/DDBJ whole genome shotgun (WGS) entry which is preliminary data.</text>
</comment>
<dbReference type="Gene3D" id="3.40.640.10">
    <property type="entry name" value="Type I PLP-dependent aspartate aminotransferase-like (Major domain)"/>
    <property type="match status" value="1"/>
</dbReference>
<dbReference type="PANTHER" id="PTHR46577">
    <property type="entry name" value="HTH-TYPE TRANSCRIPTIONAL REGULATORY PROTEIN GABR"/>
    <property type="match status" value="1"/>
</dbReference>
<keyword evidence="8" id="KW-1185">Reference proteome</keyword>
<evidence type="ECO:0000313" key="8">
    <source>
        <dbReference type="Proteomes" id="UP001592528"/>
    </source>
</evidence>
<dbReference type="PRINTS" id="PR00035">
    <property type="entry name" value="HTHGNTR"/>
</dbReference>
<organism evidence="7 8">
    <name type="scientific">Streptacidiphilus cavernicola</name>
    <dbReference type="NCBI Taxonomy" id="3342716"/>
    <lineage>
        <taxon>Bacteria</taxon>
        <taxon>Bacillati</taxon>
        <taxon>Actinomycetota</taxon>
        <taxon>Actinomycetes</taxon>
        <taxon>Kitasatosporales</taxon>
        <taxon>Streptomycetaceae</taxon>
        <taxon>Streptacidiphilus</taxon>
    </lineage>
</organism>
<keyword evidence="2" id="KW-0663">Pyridoxal phosphate</keyword>
<reference evidence="7 8" key="1">
    <citation type="submission" date="2024-09" db="EMBL/GenBank/DDBJ databases">
        <authorList>
            <person name="Lee S.D."/>
        </authorList>
    </citation>
    <scope>NUCLEOTIDE SEQUENCE [LARGE SCALE GENOMIC DNA]</scope>
    <source>
        <strain evidence="7 8">N1-5</strain>
    </source>
</reference>
<dbReference type="PANTHER" id="PTHR46577:SF1">
    <property type="entry name" value="HTH-TYPE TRANSCRIPTIONAL REGULATORY PROTEIN GABR"/>
    <property type="match status" value="1"/>
</dbReference>
<evidence type="ECO:0000256" key="2">
    <source>
        <dbReference type="ARBA" id="ARBA00022898"/>
    </source>
</evidence>
<keyword evidence="7" id="KW-0808">Transferase</keyword>
<dbReference type="Gene3D" id="1.10.10.10">
    <property type="entry name" value="Winged helix-like DNA-binding domain superfamily/Winged helix DNA-binding domain"/>
    <property type="match status" value="1"/>
</dbReference>
<dbReference type="Pfam" id="PF00155">
    <property type="entry name" value="Aminotran_1_2"/>
    <property type="match status" value="1"/>
</dbReference>
<dbReference type="PROSITE" id="PS50949">
    <property type="entry name" value="HTH_GNTR"/>
    <property type="match status" value="1"/>
</dbReference>
<proteinExistence type="inferred from homology"/>
<dbReference type="SMART" id="SM00345">
    <property type="entry name" value="HTH_GNTR"/>
    <property type="match status" value="1"/>
</dbReference>
<evidence type="ECO:0000256" key="3">
    <source>
        <dbReference type="ARBA" id="ARBA00023015"/>
    </source>
</evidence>
<dbReference type="InterPro" id="IPR004839">
    <property type="entry name" value="Aminotransferase_I/II_large"/>
</dbReference>
<dbReference type="InterPro" id="IPR036390">
    <property type="entry name" value="WH_DNA-bd_sf"/>
</dbReference>
<keyword evidence="3" id="KW-0805">Transcription regulation</keyword>
<dbReference type="Pfam" id="PF00392">
    <property type="entry name" value="GntR"/>
    <property type="match status" value="1"/>
</dbReference>
<dbReference type="SUPFAM" id="SSF46785">
    <property type="entry name" value="Winged helix' DNA-binding domain"/>
    <property type="match status" value="1"/>
</dbReference>
<evidence type="ECO:0000313" key="7">
    <source>
        <dbReference type="EMBL" id="MFC1406239.1"/>
    </source>
</evidence>
<evidence type="ECO:0000256" key="4">
    <source>
        <dbReference type="ARBA" id="ARBA00023125"/>
    </source>
</evidence>
<dbReference type="CDD" id="cd00609">
    <property type="entry name" value="AAT_like"/>
    <property type="match status" value="1"/>
</dbReference>
<sequence>MVVRSSIGATQLDRALGSWQRSREPAYRALAGSLRTLVLDGRVSVETRLPAERELCTVLGLSRTTVAAAYELLRDEGFLVSRRGSGSWTALPEGRPMPVAGLSPYPTDRGGVIDLGIAARPAAEPWITRAMTAAVAELPAYTRTHGTFPAGLQVLREAVAERFAQRGLPTTPDQIMITSGASAALTLLLRALGGPAERIAVESPSYANALQAIRFVGGRAVPVPLDQEGWSMDAWSRTLREAAPALAYVIPDFQNPTGLLMSDQQRRELAALARTTGTRLIVDETIAEMAIDDVPPVLPLAAFDRSGTAITVGSAGKTFWGGLRIGWIRAAPDLIRRICADRASLDVCSPVVEQLAVRHLLAECLPEVLAFQRDRNREQREALTTALRTELPDWTFRMPQGGLSLWVRTGDGGMGGSALAEAAQRFGVWIGSGPRFGVDGVLERFVRLPYAQPPEVLREAVRRLAAASAAGTGAGTAGPVEFSLL</sequence>
<keyword evidence="7" id="KW-0032">Aminotransferase</keyword>
<dbReference type="GO" id="GO:0008483">
    <property type="term" value="F:transaminase activity"/>
    <property type="evidence" value="ECO:0007669"/>
    <property type="project" value="UniProtKB-KW"/>
</dbReference>
<keyword evidence="5" id="KW-0804">Transcription</keyword>
<dbReference type="InterPro" id="IPR015421">
    <property type="entry name" value="PyrdxlP-dep_Trfase_major"/>
</dbReference>
<accession>A0ABV6UXN9</accession>
<dbReference type="EMBL" id="JBHEZZ010000027">
    <property type="protein sequence ID" value="MFC1406239.1"/>
    <property type="molecule type" value="Genomic_DNA"/>
</dbReference>
<evidence type="ECO:0000259" key="6">
    <source>
        <dbReference type="PROSITE" id="PS50949"/>
    </source>
</evidence>
<dbReference type="InterPro" id="IPR015424">
    <property type="entry name" value="PyrdxlP-dep_Trfase"/>
</dbReference>
<protein>
    <submittedName>
        <fullName evidence="7">PLP-dependent aminotransferase family protein</fullName>
    </submittedName>
</protein>
<dbReference type="InterPro" id="IPR000524">
    <property type="entry name" value="Tscrpt_reg_HTH_GntR"/>
</dbReference>
<dbReference type="CDD" id="cd07377">
    <property type="entry name" value="WHTH_GntR"/>
    <property type="match status" value="1"/>
</dbReference>
<name>A0ABV6UXN9_9ACTN</name>
<dbReference type="InterPro" id="IPR036388">
    <property type="entry name" value="WH-like_DNA-bd_sf"/>
</dbReference>
<gene>
    <name evidence="7" type="ORF">ACEZDJ_33590</name>
</gene>
<feature type="domain" description="HTH gntR-type" evidence="6">
    <location>
        <begin position="24"/>
        <end position="92"/>
    </location>
</feature>
<keyword evidence="4" id="KW-0238">DNA-binding</keyword>
<dbReference type="InterPro" id="IPR051446">
    <property type="entry name" value="HTH_trans_reg/aminotransferase"/>
</dbReference>
<evidence type="ECO:0000256" key="1">
    <source>
        <dbReference type="ARBA" id="ARBA00005384"/>
    </source>
</evidence>
<comment type="similarity">
    <text evidence="1">In the C-terminal section; belongs to the class-I pyridoxal-phosphate-dependent aminotransferase family.</text>
</comment>
<evidence type="ECO:0000256" key="5">
    <source>
        <dbReference type="ARBA" id="ARBA00023163"/>
    </source>
</evidence>
<dbReference type="Proteomes" id="UP001592528">
    <property type="component" value="Unassembled WGS sequence"/>
</dbReference>
<dbReference type="InterPro" id="IPR015422">
    <property type="entry name" value="PyrdxlP-dep_Trfase_small"/>
</dbReference>